<dbReference type="RefSeq" id="WP_035251726.1">
    <property type="nucleotide sequence ID" value="NZ_AQQY01000007.1"/>
</dbReference>
<sequence length="198" mass="21471">MWNERYAGQEYLFGTAPAQFMDRLGPHIAAGQSALCVADGEGRNSVWLAEQGLDVTAFDFAPNAVDKALALAQTRGVTADIRQGDVTTWDWGARPYDLVAGVFIQFFGAEGRARVFDGMKQAVAPGGLIALHGYTPKQLEYRTGGPGVLENLYTEDLLAEAFAGYEMLRLESYEAEIDEGAGHRGRSALIDMIARHPG</sequence>
<dbReference type="eggNOG" id="COG0500">
    <property type="taxonomic scope" value="Bacteria"/>
</dbReference>
<dbReference type="CDD" id="cd02440">
    <property type="entry name" value="AdoMet_MTases"/>
    <property type="match status" value="1"/>
</dbReference>
<organism evidence="2 3">
    <name type="scientific">Actibacterium atlanticum</name>
    <dbReference type="NCBI Taxonomy" id="1461693"/>
    <lineage>
        <taxon>Bacteria</taxon>
        <taxon>Pseudomonadati</taxon>
        <taxon>Pseudomonadota</taxon>
        <taxon>Alphaproteobacteria</taxon>
        <taxon>Rhodobacterales</taxon>
        <taxon>Roseobacteraceae</taxon>
        <taxon>Actibacterium</taxon>
    </lineage>
</organism>
<gene>
    <name evidence="2" type="ORF">ATO10_11827</name>
</gene>
<dbReference type="OrthoDB" id="9786503at2"/>
<dbReference type="AlphaFoldDB" id="A0A058ZK62"/>
<proteinExistence type="predicted"/>
<evidence type="ECO:0000259" key="1">
    <source>
        <dbReference type="Pfam" id="PF13649"/>
    </source>
</evidence>
<dbReference type="InterPro" id="IPR041698">
    <property type="entry name" value="Methyltransf_25"/>
</dbReference>
<keyword evidence="2" id="KW-0489">Methyltransferase</keyword>
<reference evidence="2 3" key="1">
    <citation type="submission" date="2013-04" db="EMBL/GenBank/DDBJ databases">
        <title>Shimia sp. 22II-S11-Z10 Genome Sequencing.</title>
        <authorList>
            <person name="Lai Q."/>
            <person name="Li G."/>
            <person name="Shao Z."/>
        </authorList>
    </citation>
    <scope>NUCLEOTIDE SEQUENCE [LARGE SCALE GENOMIC DNA]</scope>
    <source>
        <strain evidence="3">22II-S11-Z10</strain>
    </source>
</reference>
<comment type="caution">
    <text evidence="2">The sequence shown here is derived from an EMBL/GenBank/DDBJ whole genome shotgun (WGS) entry which is preliminary data.</text>
</comment>
<dbReference type="Gene3D" id="3.40.50.150">
    <property type="entry name" value="Vaccinia Virus protein VP39"/>
    <property type="match status" value="1"/>
</dbReference>
<keyword evidence="3" id="KW-1185">Reference proteome</keyword>
<dbReference type="SUPFAM" id="SSF53335">
    <property type="entry name" value="S-adenosyl-L-methionine-dependent methyltransferases"/>
    <property type="match status" value="1"/>
</dbReference>
<dbReference type="InterPro" id="IPR029063">
    <property type="entry name" value="SAM-dependent_MTases_sf"/>
</dbReference>
<dbReference type="GO" id="GO:0008168">
    <property type="term" value="F:methyltransferase activity"/>
    <property type="evidence" value="ECO:0007669"/>
    <property type="project" value="UniProtKB-KW"/>
</dbReference>
<evidence type="ECO:0000313" key="2">
    <source>
        <dbReference type="EMBL" id="KCV81600.1"/>
    </source>
</evidence>
<dbReference type="STRING" id="1461693.ATO10_11827"/>
<feature type="domain" description="Methyltransferase" evidence="1">
    <location>
        <begin position="35"/>
        <end position="127"/>
    </location>
</feature>
<accession>A0A058ZK62</accession>
<dbReference type="Pfam" id="PF13649">
    <property type="entry name" value="Methyltransf_25"/>
    <property type="match status" value="1"/>
</dbReference>
<protein>
    <submittedName>
        <fullName evidence="2">Methyltransferase family protein</fullName>
    </submittedName>
</protein>
<evidence type="ECO:0000313" key="3">
    <source>
        <dbReference type="Proteomes" id="UP000024836"/>
    </source>
</evidence>
<keyword evidence="2" id="KW-0808">Transferase</keyword>
<dbReference type="GO" id="GO:0032259">
    <property type="term" value="P:methylation"/>
    <property type="evidence" value="ECO:0007669"/>
    <property type="project" value="UniProtKB-KW"/>
</dbReference>
<dbReference type="Proteomes" id="UP000024836">
    <property type="component" value="Unassembled WGS sequence"/>
</dbReference>
<name>A0A058ZK62_9RHOB</name>
<dbReference type="EMBL" id="AQQY01000007">
    <property type="protein sequence ID" value="KCV81600.1"/>
    <property type="molecule type" value="Genomic_DNA"/>
</dbReference>